<dbReference type="InterPro" id="IPR000182">
    <property type="entry name" value="GNAT_dom"/>
</dbReference>
<dbReference type="PANTHER" id="PTHR43792">
    <property type="entry name" value="GNAT FAMILY, PUTATIVE (AFU_ORTHOLOGUE AFUA_3G00765)-RELATED-RELATED"/>
    <property type="match status" value="1"/>
</dbReference>
<dbReference type="Gene3D" id="3.40.630.30">
    <property type="match status" value="1"/>
</dbReference>
<organism evidence="5 6">
    <name type="scientific">Evansella cellulosilytica (strain ATCC 21833 / DSM 2522 / FERM P-1141 / JCM 9156 / N-4)</name>
    <name type="common">Bacillus cellulosilyticus</name>
    <dbReference type="NCBI Taxonomy" id="649639"/>
    <lineage>
        <taxon>Bacteria</taxon>
        <taxon>Bacillati</taxon>
        <taxon>Bacillota</taxon>
        <taxon>Bacilli</taxon>
        <taxon>Bacillales</taxon>
        <taxon>Bacillaceae</taxon>
        <taxon>Evansella</taxon>
    </lineage>
</organism>
<evidence type="ECO:0000256" key="1">
    <source>
        <dbReference type="ARBA" id="ARBA00022679"/>
    </source>
</evidence>
<dbReference type="SUPFAM" id="SSF55729">
    <property type="entry name" value="Acyl-CoA N-acyltransferases (Nat)"/>
    <property type="match status" value="1"/>
</dbReference>
<gene>
    <name evidence="5" type="ordered locus">Bcell_4206</name>
</gene>
<dbReference type="GO" id="GO:0016747">
    <property type="term" value="F:acyltransferase activity, transferring groups other than amino-acyl groups"/>
    <property type="evidence" value="ECO:0007669"/>
    <property type="project" value="InterPro"/>
</dbReference>
<dbReference type="EMBL" id="CP002394">
    <property type="protein sequence ID" value="ADU32433.1"/>
    <property type="molecule type" value="Genomic_DNA"/>
</dbReference>
<dbReference type="eggNOG" id="COG1670">
    <property type="taxonomic scope" value="Bacteria"/>
</dbReference>
<dbReference type="Pfam" id="PF13302">
    <property type="entry name" value="Acetyltransf_3"/>
    <property type="match status" value="1"/>
</dbReference>
<sequence length="198" mass="23482">MEKQIKRLESIPLIETKNYLLREIMVEDASSLYSFLKEKNTMKYITPHPVKTIEEVKENIIGSLQQFEKTKEVPWVIVNKMNEEIVGTFRFHKLNLWHKKTEMGVVIRKEYQQTGVMTEILSYILQFGFEVMKLNRIVGDIFAENKGSKKLLEKYGFHKDGVLRQTDFDGEKYHDTVVYSLLRDEYYHAFNSEKRTTT</sequence>
<evidence type="ECO:0000256" key="3">
    <source>
        <dbReference type="ARBA" id="ARBA00038502"/>
    </source>
</evidence>
<dbReference type="AlphaFoldDB" id="E6TYZ0"/>
<feature type="domain" description="N-acetyltransferase" evidence="4">
    <location>
        <begin position="19"/>
        <end position="184"/>
    </location>
</feature>
<accession>E6TYZ0</accession>
<dbReference type="InterPro" id="IPR016181">
    <property type="entry name" value="Acyl_CoA_acyltransferase"/>
</dbReference>
<dbReference type="RefSeq" id="WP_013490759.1">
    <property type="nucleotide sequence ID" value="NC_014829.1"/>
</dbReference>
<reference evidence="5" key="1">
    <citation type="submission" date="2010-12" db="EMBL/GenBank/DDBJ databases">
        <title>Complete sequence of Bacillus cellulosilyticus DSM 2522.</title>
        <authorList>
            <consortium name="US DOE Joint Genome Institute"/>
            <person name="Lucas S."/>
            <person name="Copeland A."/>
            <person name="Lapidus A."/>
            <person name="Cheng J.-F."/>
            <person name="Bruce D."/>
            <person name="Goodwin L."/>
            <person name="Pitluck S."/>
            <person name="Chertkov O."/>
            <person name="Detter J.C."/>
            <person name="Han C."/>
            <person name="Tapia R."/>
            <person name="Land M."/>
            <person name="Hauser L."/>
            <person name="Jeffries C."/>
            <person name="Kyrpides N."/>
            <person name="Ivanova N."/>
            <person name="Mikhailova N."/>
            <person name="Brumm P."/>
            <person name="Mead D."/>
            <person name="Woyke T."/>
        </authorList>
    </citation>
    <scope>NUCLEOTIDE SEQUENCE [LARGE SCALE GENOMIC DNA]</scope>
    <source>
        <strain evidence="5">DSM 2522</strain>
    </source>
</reference>
<keyword evidence="1 5" id="KW-0808">Transferase</keyword>
<proteinExistence type="inferred from homology"/>
<dbReference type="InterPro" id="IPR051531">
    <property type="entry name" value="N-acetyltransferase"/>
</dbReference>
<name>E6TYZ0_EVAC2</name>
<dbReference type="STRING" id="649639.Bcell_4206"/>
<comment type="similarity">
    <text evidence="3">Belongs to the acetyltransferase family. RimJ subfamily.</text>
</comment>
<dbReference type="Proteomes" id="UP000001401">
    <property type="component" value="Chromosome"/>
</dbReference>
<evidence type="ECO:0000259" key="4">
    <source>
        <dbReference type="PROSITE" id="PS51186"/>
    </source>
</evidence>
<dbReference type="HOGENOM" id="CLU_013985_3_6_9"/>
<dbReference type="PROSITE" id="PS51186">
    <property type="entry name" value="GNAT"/>
    <property type="match status" value="1"/>
</dbReference>
<protein>
    <submittedName>
        <fullName evidence="5">GCN5-related N-acetyltransferase</fullName>
    </submittedName>
</protein>
<keyword evidence="6" id="KW-1185">Reference proteome</keyword>
<evidence type="ECO:0000313" key="6">
    <source>
        <dbReference type="Proteomes" id="UP000001401"/>
    </source>
</evidence>
<keyword evidence="2" id="KW-0012">Acyltransferase</keyword>
<evidence type="ECO:0000313" key="5">
    <source>
        <dbReference type="EMBL" id="ADU32433.1"/>
    </source>
</evidence>
<dbReference type="PANTHER" id="PTHR43792:SF8">
    <property type="entry name" value="[RIBOSOMAL PROTEIN US5]-ALANINE N-ACETYLTRANSFERASE"/>
    <property type="match status" value="1"/>
</dbReference>
<evidence type="ECO:0000256" key="2">
    <source>
        <dbReference type="ARBA" id="ARBA00023315"/>
    </source>
</evidence>
<dbReference type="KEGG" id="bco:Bcell_4206"/>